<feature type="compositionally biased region" description="Basic and acidic residues" evidence="7">
    <location>
        <begin position="87"/>
        <end position="96"/>
    </location>
</feature>
<feature type="compositionally biased region" description="Basic and acidic residues" evidence="7">
    <location>
        <begin position="274"/>
        <end position="295"/>
    </location>
</feature>
<keyword evidence="2" id="KW-0548">Nucleotidyltransferase</keyword>
<dbReference type="GO" id="GO:0003964">
    <property type="term" value="F:RNA-directed DNA polymerase activity"/>
    <property type="evidence" value="ECO:0007669"/>
    <property type="project" value="UniProtKB-KW"/>
</dbReference>
<dbReference type="SUPFAM" id="SSF50630">
    <property type="entry name" value="Acid proteases"/>
    <property type="match status" value="1"/>
</dbReference>
<dbReference type="Proteomes" id="UP000825729">
    <property type="component" value="Unassembled WGS sequence"/>
</dbReference>
<evidence type="ECO:0000259" key="9">
    <source>
        <dbReference type="Pfam" id="PF17917"/>
    </source>
</evidence>
<dbReference type="SUPFAM" id="SSF56672">
    <property type="entry name" value="DNA/RNA polymerases"/>
    <property type="match status" value="1"/>
</dbReference>
<dbReference type="CDD" id="cd09274">
    <property type="entry name" value="RNase_HI_RT_Ty3"/>
    <property type="match status" value="1"/>
</dbReference>
<comment type="caution">
    <text evidence="10">The sequence shown here is derived from an EMBL/GenBank/DDBJ whole genome shotgun (WGS) entry which is preliminary data.</text>
</comment>
<reference evidence="10 11" key="1">
    <citation type="submission" date="2021-07" db="EMBL/GenBank/DDBJ databases">
        <title>The Aristolochia fimbriata genome: insights into angiosperm evolution, floral development and chemical biosynthesis.</title>
        <authorList>
            <person name="Jiao Y."/>
        </authorList>
    </citation>
    <scope>NUCLEOTIDE SEQUENCE [LARGE SCALE GENOMIC DNA]</scope>
    <source>
        <strain evidence="10">IBCAS-2021</strain>
        <tissue evidence="10">Leaf</tissue>
    </source>
</reference>
<dbReference type="Pfam" id="PF13975">
    <property type="entry name" value="gag-asp_proteas"/>
    <property type="match status" value="1"/>
</dbReference>
<dbReference type="InterPro" id="IPR005162">
    <property type="entry name" value="Retrotrans_gag_dom"/>
</dbReference>
<evidence type="ECO:0000256" key="1">
    <source>
        <dbReference type="ARBA" id="ARBA00022679"/>
    </source>
</evidence>
<feature type="domain" description="Reverse transcriptase RNase H-like" evidence="9">
    <location>
        <begin position="548"/>
        <end position="647"/>
    </location>
</feature>
<evidence type="ECO:0000256" key="6">
    <source>
        <dbReference type="ARBA" id="ARBA00022918"/>
    </source>
</evidence>
<gene>
    <name evidence="10" type="ORF">H6P81_016084</name>
</gene>
<evidence type="ECO:0000313" key="11">
    <source>
        <dbReference type="Proteomes" id="UP000825729"/>
    </source>
</evidence>
<keyword evidence="3" id="KW-0540">Nuclease</keyword>
<protein>
    <recommendedName>
        <fullName evidence="12">Reverse transcriptase RNase H-like domain-containing protein</fullName>
    </recommendedName>
</protein>
<evidence type="ECO:0000256" key="2">
    <source>
        <dbReference type="ARBA" id="ARBA00022695"/>
    </source>
</evidence>
<dbReference type="InterPro" id="IPR043502">
    <property type="entry name" value="DNA/RNA_pol_sf"/>
</dbReference>
<keyword evidence="4" id="KW-0255">Endonuclease</keyword>
<dbReference type="PANTHER" id="PTHR37984">
    <property type="entry name" value="PROTEIN CBG26694"/>
    <property type="match status" value="1"/>
</dbReference>
<dbReference type="InterPro" id="IPR041373">
    <property type="entry name" value="RT_RNaseH"/>
</dbReference>
<dbReference type="Pfam" id="PF17917">
    <property type="entry name" value="RT_RNaseH"/>
    <property type="match status" value="1"/>
</dbReference>
<dbReference type="GO" id="GO:0016787">
    <property type="term" value="F:hydrolase activity"/>
    <property type="evidence" value="ECO:0007669"/>
    <property type="project" value="UniProtKB-KW"/>
</dbReference>
<evidence type="ECO:0008006" key="12">
    <source>
        <dbReference type="Google" id="ProtNLM"/>
    </source>
</evidence>
<evidence type="ECO:0000256" key="5">
    <source>
        <dbReference type="ARBA" id="ARBA00022801"/>
    </source>
</evidence>
<organism evidence="10 11">
    <name type="scientific">Aristolochia fimbriata</name>
    <name type="common">White veined hardy Dutchman's pipe vine</name>
    <dbReference type="NCBI Taxonomy" id="158543"/>
    <lineage>
        <taxon>Eukaryota</taxon>
        <taxon>Viridiplantae</taxon>
        <taxon>Streptophyta</taxon>
        <taxon>Embryophyta</taxon>
        <taxon>Tracheophyta</taxon>
        <taxon>Spermatophyta</taxon>
        <taxon>Magnoliopsida</taxon>
        <taxon>Magnoliidae</taxon>
        <taxon>Piperales</taxon>
        <taxon>Aristolochiaceae</taxon>
        <taxon>Aristolochia</taxon>
    </lineage>
</organism>
<dbReference type="EMBL" id="JAINDJ010000006">
    <property type="protein sequence ID" value="KAG9444744.1"/>
    <property type="molecule type" value="Genomic_DNA"/>
</dbReference>
<dbReference type="InterPro" id="IPR021109">
    <property type="entry name" value="Peptidase_aspartic_dom_sf"/>
</dbReference>
<evidence type="ECO:0000259" key="8">
    <source>
        <dbReference type="Pfam" id="PF03732"/>
    </source>
</evidence>
<dbReference type="CDD" id="cd00303">
    <property type="entry name" value="retropepsin_like"/>
    <property type="match status" value="1"/>
</dbReference>
<feature type="region of interest" description="Disordered" evidence="7">
    <location>
        <begin position="41"/>
        <end position="96"/>
    </location>
</feature>
<dbReference type="Pfam" id="PF03732">
    <property type="entry name" value="Retrotrans_gag"/>
    <property type="match status" value="1"/>
</dbReference>
<keyword evidence="11" id="KW-1185">Reference proteome</keyword>
<feature type="region of interest" description="Disordered" evidence="7">
    <location>
        <begin position="1"/>
        <end position="20"/>
    </location>
</feature>
<keyword evidence="5" id="KW-0378">Hydrolase</keyword>
<sequence length="728" mass="81579">MKGEETSMNEQGEHSGNVSLSMLNEINQTLVTWKEEFSASVRGIKEEEVGQPQPTGVVEREERALAEAEPSRVEESTPTTSQPSSSDKIKVPRPKVYDGTRDPKVIDNFLWQVEQYLLVSNVHGDEHMIMGASMFLVDDAILWWRRRTGDGAASTNPILTWVDLKAELKRQFFPENAEFEARKELRALKQSGRIKEYVSRFTSLMLSISNMTDEDRLFAFLDGLKPWAEQELRRRDVKSLAEALSTAEKLTEFEKKTEVSTSNSKGSKTSKGKKPWEKKDSKLERTDDKKKKGDGKPKCFLCDGDHFLKDCPRKKLLNSMMEDKSEGSSDNARIVRGKEAKAMIDSGATHNFLSTREAIRLGLTWVDDGSIVKSVNSEARAISGVARDVPIVVGEWEGKLSFSVVNMDDFDFILGMDFLCLCKGFVLPYLGLLCILDEGGPCHVKEVQSTSAGSSMLSAMQLKRGLQHGHDTYIATLVRGHDDEEGGMRHIPPRIAEVLQRYVDVFPAELPKRLPPRREVDHAIELEPGSKPPAKAAIVQEPVLCLADFSKPFEVHTDASDFAIGGVLEQEGHPVAFESKKLNETERRYTVQEREMTAVVHCLRTWRHYLLGANFVVKTDNVASSYFLTQKKLSPKQARWQDFLAEFDFSKEYKPGRTNIVADALSRRSVNEKPNGGSTLVENIDVLVSRCEGTPKRPYAGRGPAWLRRLSIHGGNYTCQVSGDSCSP</sequence>
<feature type="compositionally biased region" description="Basic and acidic residues" evidence="7">
    <location>
        <begin position="58"/>
        <end position="75"/>
    </location>
</feature>
<keyword evidence="6" id="KW-0695">RNA-directed DNA polymerase</keyword>
<feature type="domain" description="Retrotransposon gag" evidence="8">
    <location>
        <begin position="132"/>
        <end position="226"/>
    </location>
</feature>
<evidence type="ECO:0000256" key="4">
    <source>
        <dbReference type="ARBA" id="ARBA00022759"/>
    </source>
</evidence>
<evidence type="ECO:0000313" key="10">
    <source>
        <dbReference type="EMBL" id="KAG9444744.1"/>
    </source>
</evidence>
<dbReference type="AlphaFoldDB" id="A0AAV7E923"/>
<dbReference type="Gene3D" id="3.10.20.370">
    <property type="match status" value="1"/>
</dbReference>
<feature type="region of interest" description="Disordered" evidence="7">
    <location>
        <begin position="252"/>
        <end position="295"/>
    </location>
</feature>
<dbReference type="InterPro" id="IPR050951">
    <property type="entry name" value="Retrovirus_Pol_polyprotein"/>
</dbReference>
<accession>A0AAV7E923</accession>
<dbReference type="GO" id="GO:0004519">
    <property type="term" value="F:endonuclease activity"/>
    <property type="evidence" value="ECO:0007669"/>
    <property type="project" value="UniProtKB-KW"/>
</dbReference>
<dbReference type="PANTHER" id="PTHR37984:SF5">
    <property type="entry name" value="PROTEIN NYNRIN-LIKE"/>
    <property type="match status" value="1"/>
</dbReference>
<evidence type="ECO:0000256" key="3">
    <source>
        <dbReference type="ARBA" id="ARBA00022722"/>
    </source>
</evidence>
<proteinExistence type="predicted"/>
<dbReference type="Gene3D" id="2.40.70.10">
    <property type="entry name" value="Acid Proteases"/>
    <property type="match status" value="1"/>
</dbReference>
<evidence type="ECO:0000256" key="7">
    <source>
        <dbReference type="SAM" id="MobiDB-lite"/>
    </source>
</evidence>
<keyword evidence="1" id="KW-0808">Transferase</keyword>
<feature type="compositionally biased region" description="Low complexity" evidence="7">
    <location>
        <begin position="76"/>
        <end position="86"/>
    </location>
</feature>
<name>A0AAV7E923_ARIFI</name>